<dbReference type="EMBL" id="WHPC01000097">
    <property type="protein sequence ID" value="MPV38647.1"/>
    <property type="molecule type" value="Genomic_DNA"/>
</dbReference>
<evidence type="ECO:0000313" key="4">
    <source>
        <dbReference type="Proteomes" id="UP000437709"/>
    </source>
</evidence>
<accession>A0A6N7EP60</accession>
<proteinExistence type="predicted"/>
<dbReference type="OrthoDB" id="5146374at2"/>
<dbReference type="Proteomes" id="UP000437709">
    <property type="component" value="Unassembled WGS sequence"/>
</dbReference>
<organism evidence="3 4">
    <name type="scientific">Georgenia subflava</name>
    <dbReference type="NCBI Taxonomy" id="1622177"/>
    <lineage>
        <taxon>Bacteria</taxon>
        <taxon>Bacillati</taxon>
        <taxon>Actinomycetota</taxon>
        <taxon>Actinomycetes</taxon>
        <taxon>Micrococcales</taxon>
        <taxon>Bogoriellaceae</taxon>
        <taxon>Georgenia</taxon>
    </lineage>
</organism>
<keyword evidence="4" id="KW-1185">Reference proteome</keyword>
<feature type="region of interest" description="Disordered" evidence="1">
    <location>
        <begin position="1"/>
        <end position="33"/>
    </location>
</feature>
<sequence>MSATENTVLHRLSQLDPSVGEPPASPADSDSTLAWVLAQPRDTQNPPRRVSRLALAGVASATVLVAVASALWPSAAPPAFASWEPVPLALPRAATTESAARCPAGIPANPEGTETEAVTPVIAEQRGDYTFVLQAGVRGYQECFITDGVGTASGWDAMANSMSGPAPLPSSPAGTGLLALATGESSWGAGDGAGEGSVTTAYGMAGPEVESITITTASGRTAEASVTDGWWAVWIPGSDPIAGPVEVTSADGAVAWIELDDVTHP</sequence>
<evidence type="ECO:0000256" key="2">
    <source>
        <dbReference type="SAM" id="Phobius"/>
    </source>
</evidence>
<evidence type="ECO:0000256" key="1">
    <source>
        <dbReference type="SAM" id="MobiDB-lite"/>
    </source>
</evidence>
<protein>
    <submittedName>
        <fullName evidence="3">Uncharacterized protein</fullName>
    </submittedName>
</protein>
<keyword evidence="2" id="KW-0812">Transmembrane</keyword>
<dbReference type="AlphaFoldDB" id="A0A6N7EP60"/>
<keyword evidence="2" id="KW-0472">Membrane</keyword>
<feature type="transmembrane region" description="Helical" evidence="2">
    <location>
        <begin position="53"/>
        <end position="72"/>
    </location>
</feature>
<dbReference type="RefSeq" id="WP_152194755.1">
    <property type="nucleotide sequence ID" value="NZ_VUKD01000002.1"/>
</dbReference>
<name>A0A6N7EP60_9MICO</name>
<keyword evidence="2" id="KW-1133">Transmembrane helix</keyword>
<comment type="caution">
    <text evidence="3">The sequence shown here is derived from an EMBL/GenBank/DDBJ whole genome shotgun (WGS) entry which is preliminary data.</text>
</comment>
<gene>
    <name evidence="3" type="ORF">GB881_16640</name>
</gene>
<evidence type="ECO:0000313" key="3">
    <source>
        <dbReference type="EMBL" id="MPV38647.1"/>
    </source>
</evidence>
<reference evidence="3 4" key="1">
    <citation type="submission" date="2019-10" db="EMBL/GenBank/DDBJ databases">
        <title>Georgenia wutianyii sp. nov. and Georgenia yuyongxinii sp. nov. isolated from plateau pika (Ochotona curzoniae) in the Qinghai-Tibet plateau of China.</title>
        <authorList>
            <person name="Tian Z."/>
        </authorList>
    </citation>
    <scope>NUCLEOTIDE SEQUENCE [LARGE SCALE GENOMIC DNA]</scope>
    <source>
        <strain evidence="3 4">JCM 19765</strain>
    </source>
</reference>